<dbReference type="EMBL" id="JACQXR010000069">
    <property type="protein sequence ID" value="MBI4726661.1"/>
    <property type="molecule type" value="Genomic_DNA"/>
</dbReference>
<comment type="caution">
    <text evidence="1">The sequence shown here is derived from an EMBL/GenBank/DDBJ whole genome shotgun (WGS) entry which is preliminary data.</text>
</comment>
<dbReference type="AlphaFoldDB" id="A0A933I9G0"/>
<protein>
    <submittedName>
        <fullName evidence="1">Uncharacterized protein</fullName>
    </submittedName>
</protein>
<proteinExistence type="predicted"/>
<accession>A0A933I9G0</accession>
<name>A0A933I9G0_UNCT6</name>
<dbReference type="Proteomes" id="UP000736328">
    <property type="component" value="Unassembled WGS sequence"/>
</dbReference>
<organism evidence="1 2">
    <name type="scientific">candidate division TA06 bacterium</name>
    <dbReference type="NCBI Taxonomy" id="2250710"/>
    <lineage>
        <taxon>Bacteria</taxon>
        <taxon>Bacteria division TA06</taxon>
    </lineage>
</organism>
<reference evidence="1" key="1">
    <citation type="submission" date="2020-07" db="EMBL/GenBank/DDBJ databases">
        <title>Huge and variable diversity of episymbiotic CPR bacteria and DPANN archaea in groundwater ecosystems.</title>
        <authorList>
            <person name="He C.Y."/>
            <person name="Keren R."/>
            <person name="Whittaker M."/>
            <person name="Farag I.F."/>
            <person name="Doudna J."/>
            <person name="Cate J.H.D."/>
            <person name="Banfield J.F."/>
        </authorList>
    </citation>
    <scope>NUCLEOTIDE SEQUENCE</scope>
    <source>
        <strain evidence="1">NC_groundwater_1520_Pr4_B-0.1um_53_5</strain>
    </source>
</reference>
<evidence type="ECO:0000313" key="1">
    <source>
        <dbReference type="EMBL" id="MBI4726661.1"/>
    </source>
</evidence>
<evidence type="ECO:0000313" key="2">
    <source>
        <dbReference type="Proteomes" id="UP000736328"/>
    </source>
</evidence>
<sequence>MALTYSGKLGFAKQLGSIIQAKAVELKAAKMDVDGRSKGISARVDIAIKEDGKQETLKAELRAQTDKAVEAANQAYSYASDTADLIVGSLGKTHELSKRIRKLREQMSNVGNRGKKKQA</sequence>
<gene>
    <name evidence="1" type="ORF">HY768_05485</name>
</gene>